<dbReference type="PANTHER" id="PTHR24148">
    <property type="entry name" value="ANKYRIN REPEAT DOMAIN-CONTAINING PROTEIN 39 HOMOLOG-RELATED"/>
    <property type="match status" value="1"/>
</dbReference>
<protein>
    <submittedName>
        <fullName evidence="2">HET-domain-containing protein</fullName>
    </submittedName>
</protein>
<dbReference type="InterPro" id="IPR010730">
    <property type="entry name" value="HET"/>
</dbReference>
<sequence>MSIYKTSCRHHDIQVFDGFRCCLACGETAFDLSSRPAQEFDLHPTEWYRYGHLNYELGQEIRLLILHPHQDHEKHTGQELVCDIIHVNLSDKPVYEALSYTWASQDGDSSLSRSITVCGTGCSIAITRSCEAALYHIRFRGRKRVLWVDAICIDQSNVSERSHQVNFMSTIYSSASQVLMFLGPGSETTDRVMDFLNGDHETNVWKDIGQRTADMRQFLRLRYLDRVWVLQEIALAKLTTLIMGGKSTRWSASSIQALRPYFPKVGIAIPSALQWCPGSELEQDLLKVLQKSRNCSASDPKDKVYAVLGLVQPHIIKALSVDYSSTTEEVYTDVGQHLIMEHHCLNLLKHAVSWDIPGNLTPMTNPTWVPQWDDKTTFDPLPPQFSIPEMQELSESWSLPPLLKDDSSLLAFYETLTFAVADEEGGSRKTRSTIDWTKRISAILTRERRDEGTLDNAFLYNLSLYTSYKWDREFRHQVYRCERMTKFTLLPDCHSSLLRVRAHHLDDVVHVTNRYRSMFKGPSIEDCLDSKYPFERLPAAFGCLRCSECSAGGDYRTNVRCDNCVATKPKKASCRHRFHHRDFEAFDRTQRFITTQSMGAMTIGLPRKDDSIWAIDGADVPFMLRKVDDHYILVGACYLHRATKGHLCGCCGREARHWSMVTHIIDIW</sequence>
<evidence type="ECO:0000313" key="2">
    <source>
        <dbReference type="EMBL" id="KAF2823250.1"/>
    </source>
</evidence>
<evidence type="ECO:0000313" key="3">
    <source>
        <dbReference type="Proteomes" id="UP000799424"/>
    </source>
</evidence>
<keyword evidence="3" id="KW-1185">Reference proteome</keyword>
<evidence type="ECO:0000259" key="1">
    <source>
        <dbReference type="Pfam" id="PF06985"/>
    </source>
</evidence>
<proteinExistence type="predicted"/>
<dbReference type="Pfam" id="PF06985">
    <property type="entry name" value="HET"/>
    <property type="match status" value="1"/>
</dbReference>
<dbReference type="PANTHER" id="PTHR24148:SF73">
    <property type="entry name" value="HET DOMAIN PROTEIN (AFU_ORTHOLOGUE AFUA_8G01020)"/>
    <property type="match status" value="1"/>
</dbReference>
<dbReference type="InterPro" id="IPR052895">
    <property type="entry name" value="HetReg/Transcr_Mod"/>
</dbReference>
<feature type="domain" description="Heterokaryon incompatibility" evidence="1">
    <location>
        <begin position="95"/>
        <end position="232"/>
    </location>
</feature>
<dbReference type="AlphaFoldDB" id="A0A6A6ZQ69"/>
<dbReference type="EMBL" id="MU006232">
    <property type="protein sequence ID" value="KAF2823250.1"/>
    <property type="molecule type" value="Genomic_DNA"/>
</dbReference>
<organism evidence="2 3">
    <name type="scientific">Ophiobolus disseminans</name>
    <dbReference type="NCBI Taxonomy" id="1469910"/>
    <lineage>
        <taxon>Eukaryota</taxon>
        <taxon>Fungi</taxon>
        <taxon>Dikarya</taxon>
        <taxon>Ascomycota</taxon>
        <taxon>Pezizomycotina</taxon>
        <taxon>Dothideomycetes</taxon>
        <taxon>Pleosporomycetidae</taxon>
        <taxon>Pleosporales</taxon>
        <taxon>Pleosporineae</taxon>
        <taxon>Phaeosphaeriaceae</taxon>
        <taxon>Ophiobolus</taxon>
    </lineage>
</organism>
<reference evidence="2" key="1">
    <citation type="journal article" date="2020" name="Stud. Mycol.">
        <title>101 Dothideomycetes genomes: a test case for predicting lifestyles and emergence of pathogens.</title>
        <authorList>
            <person name="Haridas S."/>
            <person name="Albert R."/>
            <person name="Binder M."/>
            <person name="Bloem J."/>
            <person name="Labutti K."/>
            <person name="Salamov A."/>
            <person name="Andreopoulos B."/>
            <person name="Baker S."/>
            <person name="Barry K."/>
            <person name="Bills G."/>
            <person name="Bluhm B."/>
            <person name="Cannon C."/>
            <person name="Castanera R."/>
            <person name="Culley D."/>
            <person name="Daum C."/>
            <person name="Ezra D."/>
            <person name="Gonzalez J."/>
            <person name="Henrissat B."/>
            <person name="Kuo A."/>
            <person name="Liang C."/>
            <person name="Lipzen A."/>
            <person name="Lutzoni F."/>
            <person name="Magnuson J."/>
            <person name="Mondo S."/>
            <person name="Nolan M."/>
            <person name="Ohm R."/>
            <person name="Pangilinan J."/>
            <person name="Park H.-J."/>
            <person name="Ramirez L."/>
            <person name="Alfaro M."/>
            <person name="Sun H."/>
            <person name="Tritt A."/>
            <person name="Yoshinaga Y."/>
            <person name="Zwiers L.-H."/>
            <person name="Turgeon B."/>
            <person name="Goodwin S."/>
            <person name="Spatafora J."/>
            <person name="Crous P."/>
            <person name="Grigoriev I."/>
        </authorList>
    </citation>
    <scope>NUCLEOTIDE SEQUENCE</scope>
    <source>
        <strain evidence="2">CBS 113818</strain>
    </source>
</reference>
<dbReference type="Proteomes" id="UP000799424">
    <property type="component" value="Unassembled WGS sequence"/>
</dbReference>
<name>A0A6A6ZQ69_9PLEO</name>
<gene>
    <name evidence="2" type="ORF">CC86DRAFT_65085</name>
</gene>
<dbReference type="OrthoDB" id="2157530at2759"/>
<accession>A0A6A6ZQ69</accession>